<comment type="caution">
    <text evidence="1">The sequence shown here is derived from an EMBL/GenBank/DDBJ whole genome shotgun (WGS) entry which is preliminary data.</text>
</comment>
<protein>
    <submittedName>
        <fullName evidence="1">Uncharacterized protein</fullName>
    </submittedName>
</protein>
<organism evidence="1 2">
    <name type="scientific">Marinomonas foliarum</name>
    <dbReference type="NCBI Taxonomy" id="491950"/>
    <lineage>
        <taxon>Bacteria</taxon>
        <taxon>Pseudomonadati</taxon>
        <taxon>Pseudomonadota</taxon>
        <taxon>Gammaproteobacteria</taxon>
        <taxon>Oceanospirillales</taxon>
        <taxon>Oceanospirillaceae</taxon>
        <taxon>Marinomonas</taxon>
    </lineage>
</organism>
<dbReference type="RefSeq" id="WP_258861111.1">
    <property type="nucleotide sequence ID" value="NZ_QPJQ01000015.1"/>
</dbReference>
<dbReference type="EMBL" id="QPJQ01000015">
    <property type="protein sequence ID" value="RCX02192.1"/>
    <property type="molecule type" value="Genomic_DNA"/>
</dbReference>
<dbReference type="Proteomes" id="UP000253506">
    <property type="component" value="Unassembled WGS sequence"/>
</dbReference>
<gene>
    <name evidence="1" type="ORF">DFP77_11525</name>
</gene>
<accession>A0A368ZYV5</accession>
<evidence type="ECO:0000313" key="1">
    <source>
        <dbReference type="EMBL" id="RCX02192.1"/>
    </source>
</evidence>
<proteinExistence type="predicted"/>
<reference evidence="1 2" key="1">
    <citation type="submission" date="2018-07" db="EMBL/GenBank/DDBJ databases">
        <title>Genomic Encyclopedia of Type Strains, Phase III (KMG-III): the genomes of soil and plant-associated and newly described type strains.</title>
        <authorList>
            <person name="Whitman W."/>
        </authorList>
    </citation>
    <scope>NUCLEOTIDE SEQUENCE [LARGE SCALE GENOMIC DNA]</scope>
    <source>
        <strain evidence="1 2">CECT 7731</strain>
    </source>
</reference>
<evidence type="ECO:0000313" key="2">
    <source>
        <dbReference type="Proteomes" id="UP000253506"/>
    </source>
</evidence>
<sequence>MRRCSEAIELFLEMMTAPALDIIRQHVEDNFESFEDDELPDAVFSFLAEFDRYRLCVEPVIRFLQGKDSSLALRITSRRFLPEGPAFDAIEQMRATC</sequence>
<name>A0A368ZYV5_9GAMM</name>
<dbReference type="AlphaFoldDB" id="A0A368ZYV5"/>